<dbReference type="InterPro" id="IPR003734">
    <property type="entry name" value="DUF155"/>
</dbReference>
<proteinExistence type="predicted"/>
<dbReference type="Gene3D" id="1.10.510.10">
    <property type="entry name" value="Transferase(Phosphotransferase) domain 1"/>
    <property type="match status" value="1"/>
</dbReference>
<dbReference type="CDD" id="cd15848">
    <property type="entry name" value="SNARE_syntaxin1-like"/>
    <property type="match status" value="1"/>
</dbReference>
<dbReference type="GO" id="GO:0016192">
    <property type="term" value="P:vesicle-mediated transport"/>
    <property type="evidence" value="ECO:0007669"/>
    <property type="project" value="InterPro"/>
</dbReference>
<dbReference type="InterPro" id="IPR000727">
    <property type="entry name" value="T_SNARE_dom"/>
</dbReference>
<dbReference type="Proteomes" id="UP001212841">
    <property type="component" value="Unassembled WGS sequence"/>
</dbReference>
<reference evidence="3" key="1">
    <citation type="submission" date="2020-05" db="EMBL/GenBank/DDBJ databases">
        <title>Phylogenomic resolution of chytrid fungi.</title>
        <authorList>
            <person name="Stajich J.E."/>
            <person name="Amses K."/>
            <person name="Simmons R."/>
            <person name="Seto K."/>
            <person name="Myers J."/>
            <person name="Bonds A."/>
            <person name="Quandt C.A."/>
            <person name="Barry K."/>
            <person name="Liu P."/>
            <person name="Grigoriev I."/>
            <person name="Longcore J.E."/>
            <person name="James T.Y."/>
        </authorList>
    </citation>
    <scope>NUCLEOTIDE SEQUENCE</scope>
    <source>
        <strain evidence="3">JEL0318</strain>
    </source>
</reference>
<feature type="region of interest" description="Disordered" evidence="1">
    <location>
        <begin position="548"/>
        <end position="570"/>
    </location>
</feature>
<keyword evidence="4" id="KW-1185">Reference proteome</keyword>
<evidence type="ECO:0000256" key="1">
    <source>
        <dbReference type="SAM" id="MobiDB-lite"/>
    </source>
</evidence>
<sequence length="570" mass="64667">MFDHLTTAQFRPRIYNDIITSKNPDLHDQTHHLAQSVKIALFEGVIETTIKSSKHIPQIHGPKRGRYRCREERSRRKIGELFIMRIKGNLVSNVLSAMAVSDRETASNAGGVEKVVRGETGSVFAQQIMSLGQRGEALRALQNIQDRHQDIVRIGRRIIELQQLFMDESVLVAMQGEILNQIELHVLLQWIIRSKVWRRSERLSNCNTKRGRLARADDIKQGRVVIEPYGNYCQLFTIRVPSYGSLNNCIWFLTKPTILSTLTSEQKLKSLHDHLGERNAQPILRNNLRVASQFHEPPEILVGWRKYDSSLDMWKLPARMTFRMEILFRATSDVDQVYCIAQILGTTFETQEIRQADLVDEEEDDRSHGSGLSEEQQSTHDIVDAGEEMDSAEIWTYSDLPSSKTTPAPAIRAAFNIQINLLRTNTPSSPPASCRRSVLWNATLPLVSTDTTGSGATAFGSFVAIELHTIPYHNSNNRMNPKDLSWRDKFVCEGQKQLFQSYDNRAPMDQNKSMPVKSGEFSPSPGLVSGDEEKLVTNNVITHIPRVQTTHMSRRDTPCSATQPPKLLHH</sequence>
<dbReference type="InterPro" id="IPR010989">
    <property type="entry name" value="SNARE"/>
</dbReference>
<comment type="caution">
    <text evidence="3">The sequence shown here is derived from an EMBL/GenBank/DDBJ whole genome shotgun (WGS) entry which is preliminary data.</text>
</comment>
<accession>A0AAD5SEZ1</accession>
<name>A0AAD5SEZ1_9FUNG</name>
<organism evidence="3 4">
    <name type="scientific">Rhizophlyctis rosea</name>
    <dbReference type="NCBI Taxonomy" id="64517"/>
    <lineage>
        <taxon>Eukaryota</taxon>
        <taxon>Fungi</taxon>
        <taxon>Fungi incertae sedis</taxon>
        <taxon>Chytridiomycota</taxon>
        <taxon>Chytridiomycota incertae sedis</taxon>
        <taxon>Chytridiomycetes</taxon>
        <taxon>Rhizophlyctidales</taxon>
        <taxon>Rhizophlyctidaceae</taxon>
        <taxon>Rhizophlyctis</taxon>
    </lineage>
</organism>
<dbReference type="Gene3D" id="1.20.58.70">
    <property type="match status" value="1"/>
</dbReference>
<feature type="domain" description="T-SNARE coiled-coil homology" evidence="2">
    <location>
        <begin position="141"/>
        <end position="186"/>
    </location>
</feature>
<protein>
    <recommendedName>
        <fullName evidence="2">t-SNARE coiled-coil homology domain-containing protein</fullName>
    </recommendedName>
</protein>
<dbReference type="SUPFAM" id="SSF47661">
    <property type="entry name" value="t-snare proteins"/>
    <property type="match status" value="1"/>
</dbReference>
<evidence type="ECO:0000259" key="2">
    <source>
        <dbReference type="PROSITE" id="PS50192"/>
    </source>
</evidence>
<feature type="region of interest" description="Disordered" evidence="1">
    <location>
        <begin position="506"/>
        <end position="531"/>
    </location>
</feature>
<dbReference type="PROSITE" id="PS50192">
    <property type="entry name" value="T_SNARE"/>
    <property type="match status" value="1"/>
</dbReference>
<dbReference type="GO" id="GO:0016020">
    <property type="term" value="C:membrane"/>
    <property type="evidence" value="ECO:0007669"/>
    <property type="project" value="InterPro"/>
</dbReference>
<dbReference type="EMBL" id="JADGJD010000354">
    <property type="protein sequence ID" value="KAJ3051826.1"/>
    <property type="molecule type" value="Genomic_DNA"/>
</dbReference>
<gene>
    <name evidence="3" type="ORF">HK097_007156</name>
</gene>
<feature type="region of interest" description="Disordered" evidence="1">
    <location>
        <begin position="359"/>
        <end position="379"/>
    </location>
</feature>
<dbReference type="AlphaFoldDB" id="A0AAD5SEZ1"/>
<evidence type="ECO:0000313" key="4">
    <source>
        <dbReference type="Proteomes" id="UP001212841"/>
    </source>
</evidence>
<evidence type="ECO:0000313" key="3">
    <source>
        <dbReference type="EMBL" id="KAJ3051826.1"/>
    </source>
</evidence>
<dbReference type="Pfam" id="PF02582">
    <property type="entry name" value="DUF155"/>
    <property type="match status" value="1"/>
</dbReference>